<feature type="transmembrane region" description="Helical" evidence="1">
    <location>
        <begin position="111"/>
        <end position="133"/>
    </location>
</feature>
<keyword evidence="3" id="KW-1185">Reference proteome</keyword>
<keyword evidence="1" id="KW-0812">Transmembrane</keyword>
<accession>A0ABV0ISB0</accession>
<name>A0ABV0ISB0_9NEIS</name>
<gene>
    <name evidence="2" type="ORF">ABI908_08615</name>
</gene>
<dbReference type="Proteomes" id="UP001462502">
    <property type="component" value="Unassembled WGS sequence"/>
</dbReference>
<evidence type="ECO:0000313" key="2">
    <source>
        <dbReference type="EMBL" id="MEO9384168.1"/>
    </source>
</evidence>
<keyword evidence="1" id="KW-1133">Transmembrane helix</keyword>
<keyword evidence="1" id="KW-0472">Membrane</keyword>
<comment type="caution">
    <text evidence="2">The sequence shown here is derived from an EMBL/GenBank/DDBJ whole genome shotgun (WGS) entry which is preliminary data.</text>
</comment>
<reference evidence="2 3" key="1">
    <citation type="submission" date="2024-05" db="EMBL/GenBank/DDBJ databases">
        <authorList>
            <person name="De Oliveira J.P."/>
            <person name="Noriler S.A."/>
            <person name="De Oliveira A.G."/>
            <person name="Sipoli D.S."/>
        </authorList>
    </citation>
    <scope>NUCLEOTIDE SEQUENCE [LARGE SCALE GENOMIC DNA]</scope>
    <source>
        <strain evidence="2 3">LABIM192</strain>
    </source>
</reference>
<proteinExistence type="predicted"/>
<dbReference type="EMBL" id="JBDXMI010000001">
    <property type="protein sequence ID" value="MEO9384168.1"/>
    <property type="molecule type" value="Genomic_DNA"/>
</dbReference>
<evidence type="ECO:0000256" key="1">
    <source>
        <dbReference type="SAM" id="Phobius"/>
    </source>
</evidence>
<feature type="transmembrane region" description="Helical" evidence="1">
    <location>
        <begin position="28"/>
        <end position="52"/>
    </location>
</feature>
<protein>
    <submittedName>
        <fullName evidence="2">Uncharacterized protein</fullName>
    </submittedName>
</protein>
<sequence>MSPDDLSQARLSAAALSSCRWLCWPSPVLLLVLALLKGGAIWLPACALAALWQAWLSWRLQLDAGILRTMSGEADLAQLDCALARLFGKRNGAGRSFEERQRGMAGLLRRVLIATALCWGLALAGLTYCAWRAI</sequence>
<evidence type="ECO:0000313" key="3">
    <source>
        <dbReference type="Proteomes" id="UP001462502"/>
    </source>
</evidence>
<dbReference type="RefSeq" id="WP_114061974.1">
    <property type="nucleotide sequence ID" value="NZ_CP029495.1"/>
</dbReference>
<organism evidence="2 3">
    <name type="scientific">Chromobacterium phragmitis</name>
    <dbReference type="NCBI Taxonomy" id="2202141"/>
    <lineage>
        <taxon>Bacteria</taxon>
        <taxon>Pseudomonadati</taxon>
        <taxon>Pseudomonadota</taxon>
        <taxon>Betaproteobacteria</taxon>
        <taxon>Neisseriales</taxon>
        <taxon>Chromobacteriaceae</taxon>
        <taxon>Chromobacterium</taxon>
    </lineage>
</organism>